<accession>A0A7Y8C201</accession>
<keyword evidence="1" id="KW-0812">Transmembrane</keyword>
<dbReference type="EMBL" id="JACAQB010000004">
    <property type="protein sequence ID" value="NWB95777.1"/>
    <property type="molecule type" value="Genomic_DNA"/>
</dbReference>
<keyword evidence="1" id="KW-1133">Transmembrane helix</keyword>
<comment type="caution">
    <text evidence="3">The sequence shown here is derived from an EMBL/GenBank/DDBJ whole genome shotgun (WGS) entry which is preliminary data.</text>
</comment>
<keyword evidence="2" id="KW-0732">Signal</keyword>
<evidence type="ECO:0000313" key="3">
    <source>
        <dbReference type="EMBL" id="NWB95777.1"/>
    </source>
</evidence>
<feature type="transmembrane region" description="Helical" evidence="1">
    <location>
        <begin position="41"/>
        <end position="74"/>
    </location>
</feature>
<evidence type="ECO:0000313" key="4">
    <source>
        <dbReference type="Proteomes" id="UP000539985"/>
    </source>
</evidence>
<name>A0A7Y8C201_9PSED</name>
<feature type="signal peptide" evidence="2">
    <location>
        <begin position="1"/>
        <end position="28"/>
    </location>
</feature>
<feature type="chain" id="PRO_5031200478" evidence="2">
    <location>
        <begin position="29"/>
        <end position="624"/>
    </location>
</feature>
<sequence length="624" mass="63882">MVVVAIVATVYTAGAAGAALGAASSATATTASAIAASAGGYGALGVSVLAGSAAISTGALIGGAVIGGLVGAAASQMAGKAMGVVDSFSWGQVAVGGLTAGITAGFGYLAQAGQLGAWGKTAAIAMKDGGSYGSGYAALGTFNYANSQIASRIVGLDTSFSWRNVAASAVGATIGGAIGAGAGLTSSVIRDEVGAFASAVIKDKWLGGGRPDYGQVATDAFGNILADYMINNMASSANSAESPDRVGSVREQAAQRLSLEGYSTEQVGAMLDSGYLPPPQTIAIGDTDDGRKGFFYDSGAISVSAPSESALMIGDSISSADGSSERPLYQRILGWSQEERAADRQFYNEVEYNAGNPGTAIAASIGRALNSAGYDFVDGAAGIMGLVTDGNLRTLAFKGAKNAASNIWNNPGDAVNKAYTATGNYYDEHSVQQMGEDALGLGAGLLTGAGVGKTAGMLAKAGMTFYENSVFIPLPRATVLNGGINVAQGLNFVRITTVTKAMSERFQGMGYIDPRSNKITAASVGKTMAVDHIYPVSKITKLPGFDRLTKEQMTSIIQDKIELGNLQPLPQSLNSSKGSSISWRMYREKPLKQAYIDNLIDTQGVLKIKIQNQIRAYEKINLGM</sequence>
<dbReference type="RefSeq" id="WP_177101062.1">
    <property type="nucleotide sequence ID" value="NZ_JACAQB010000004.1"/>
</dbReference>
<dbReference type="Proteomes" id="UP000539985">
    <property type="component" value="Unassembled WGS sequence"/>
</dbReference>
<dbReference type="AlphaFoldDB" id="A0A7Y8C201"/>
<keyword evidence="1" id="KW-0472">Membrane</keyword>
<evidence type="ECO:0000256" key="1">
    <source>
        <dbReference type="SAM" id="Phobius"/>
    </source>
</evidence>
<evidence type="ECO:0000256" key="2">
    <source>
        <dbReference type="SAM" id="SignalP"/>
    </source>
</evidence>
<organism evidence="3 4">
    <name type="scientific">Pseudomonas gingeri</name>
    <dbReference type="NCBI Taxonomy" id="117681"/>
    <lineage>
        <taxon>Bacteria</taxon>
        <taxon>Pseudomonadati</taxon>
        <taxon>Pseudomonadota</taxon>
        <taxon>Gammaproteobacteria</taxon>
        <taxon>Pseudomonadales</taxon>
        <taxon>Pseudomonadaceae</taxon>
        <taxon>Pseudomonas</taxon>
    </lineage>
</organism>
<protein>
    <submittedName>
        <fullName evidence="3">Uncharacterized protein</fullName>
    </submittedName>
</protein>
<reference evidence="3 4" key="1">
    <citation type="submission" date="2020-04" db="EMBL/GenBank/DDBJ databases">
        <title>Molecular characterization of pseudomonads from Agaricus bisporus reveal novel blotch 2 pathogens in Western Europe.</title>
        <authorList>
            <person name="Taparia T."/>
            <person name="Krijger M."/>
            <person name="Haynes E."/>
            <person name="Elpinstone J.G."/>
            <person name="Noble R."/>
            <person name="Van Der Wolf J."/>
        </authorList>
    </citation>
    <scope>NUCLEOTIDE SEQUENCE [LARGE SCALE GENOMIC DNA]</scope>
    <source>
        <strain evidence="3 4">H7001</strain>
    </source>
</reference>
<proteinExistence type="predicted"/>
<gene>
    <name evidence="3" type="ORF">HX882_07755</name>
</gene>